<dbReference type="RefSeq" id="WP_353301344.1">
    <property type="nucleotide sequence ID" value="NZ_BAABWN010000001.1"/>
</dbReference>
<dbReference type="InterPro" id="IPR028974">
    <property type="entry name" value="TSP_type-3_rpt"/>
</dbReference>
<evidence type="ECO:0000256" key="6">
    <source>
        <dbReference type="ARBA" id="ARBA00023065"/>
    </source>
</evidence>
<accession>A0ABQ0A410</accession>
<keyword evidence="14" id="KW-1185">Reference proteome</keyword>
<reference evidence="13 14" key="1">
    <citation type="submission" date="2024-04" db="EMBL/GenBank/DDBJ databases">
        <title>Draft genome sequence of Sessilibacter corallicola NBRC 116591.</title>
        <authorList>
            <person name="Miyakawa T."/>
            <person name="Kusuya Y."/>
            <person name="Miura T."/>
        </authorList>
    </citation>
    <scope>NUCLEOTIDE SEQUENCE [LARGE SCALE GENOMIC DNA]</scope>
    <source>
        <strain evidence="13 14">KU-00831-HH</strain>
    </source>
</reference>
<keyword evidence="8 10" id="KW-0472">Membrane</keyword>
<evidence type="ECO:0000256" key="8">
    <source>
        <dbReference type="ARBA" id="ARBA00023136"/>
    </source>
</evidence>
<evidence type="ECO:0000256" key="3">
    <source>
        <dbReference type="ARBA" id="ARBA00022452"/>
    </source>
</evidence>
<dbReference type="Pfam" id="PF00691">
    <property type="entry name" value="OmpA"/>
    <property type="match status" value="1"/>
</dbReference>
<comment type="caution">
    <text evidence="13">The sequence shown here is derived from an EMBL/GenBank/DDBJ whole genome shotgun (WGS) entry which is preliminary data.</text>
</comment>
<dbReference type="SUPFAM" id="SSF103647">
    <property type="entry name" value="TSP type-3 repeat"/>
    <property type="match status" value="1"/>
</dbReference>
<dbReference type="SUPFAM" id="SSF56925">
    <property type="entry name" value="OMPA-like"/>
    <property type="match status" value="1"/>
</dbReference>
<keyword evidence="6" id="KW-0406">Ion transport</keyword>
<keyword evidence="2" id="KW-0813">Transport</keyword>
<dbReference type="InterPro" id="IPR027385">
    <property type="entry name" value="Beta-barrel_OMP"/>
</dbReference>
<feature type="chain" id="PRO_5045905902" evidence="11">
    <location>
        <begin position="27"/>
        <end position="387"/>
    </location>
</feature>
<evidence type="ECO:0000256" key="11">
    <source>
        <dbReference type="SAM" id="SignalP"/>
    </source>
</evidence>
<evidence type="ECO:0000256" key="5">
    <source>
        <dbReference type="ARBA" id="ARBA00022729"/>
    </source>
</evidence>
<dbReference type="CDD" id="cd07185">
    <property type="entry name" value="OmpA_C-like"/>
    <property type="match status" value="1"/>
</dbReference>
<dbReference type="InterPro" id="IPR006664">
    <property type="entry name" value="OMP_bac"/>
</dbReference>
<dbReference type="InterPro" id="IPR036737">
    <property type="entry name" value="OmpA-like_sf"/>
</dbReference>
<dbReference type="EMBL" id="BAABWN010000001">
    <property type="protein sequence ID" value="GAA6166383.1"/>
    <property type="molecule type" value="Genomic_DNA"/>
</dbReference>
<dbReference type="Pfam" id="PF02412">
    <property type="entry name" value="TSP_3"/>
    <property type="match status" value="2"/>
</dbReference>
<protein>
    <submittedName>
        <fullName evidence="13">OmpA family protein</fullName>
    </submittedName>
</protein>
<dbReference type="InterPro" id="IPR050330">
    <property type="entry name" value="Bact_OuterMem_StrucFunc"/>
</dbReference>
<dbReference type="PRINTS" id="PR01021">
    <property type="entry name" value="OMPADOMAIN"/>
</dbReference>
<dbReference type="Pfam" id="PF13505">
    <property type="entry name" value="OMP_b-brl"/>
    <property type="match status" value="1"/>
</dbReference>
<dbReference type="PANTHER" id="PTHR30329:SF21">
    <property type="entry name" value="LIPOPROTEIN YIAD-RELATED"/>
    <property type="match status" value="1"/>
</dbReference>
<evidence type="ECO:0000256" key="2">
    <source>
        <dbReference type="ARBA" id="ARBA00022448"/>
    </source>
</evidence>
<name>A0ABQ0A410_9GAMM</name>
<dbReference type="PANTHER" id="PTHR30329">
    <property type="entry name" value="STATOR ELEMENT OF FLAGELLAR MOTOR COMPLEX"/>
    <property type="match status" value="1"/>
</dbReference>
<feature type="signal peptide" evidence="11">
    <location>
        <begin position="1"/>
        <end position="26"/>
    </location>
</feature>
<evidence type="ECO:0000313" key="13">
    <source>
        <dbReference type="EMBL" id="GAA6166383.1"/>
    </source>
</evidence>
<organism evidence="13 14">
    <name type="scientific">Sessilibacter corallicola</name>
    <dbReference type="NCBI Taxonomy" id="2904075"/>
    <lineage>
        <taxon>Bacteria</taxon>
        <taxon>Pseudomonadati</taxon>
        <taxon>Pseudomonadota</taxon>
        <taxon>Gammaproteobacteria</taxon>
        <taxon>Cellvibrionales</taxon>
        <taxon>Cellvibrionaceae</taxon>
        <taxon>Sessilibacter</taxon>
    </lineage>
</organism>
<keyword evidence="3" id="KW-1134">Transmembrane beta strand</keyword>
<evidence type="ECO:0000256" key="1">
    <source>
        <dbReference type="ARBA" id="ARBA00004571"/>
    </source>
</evidence>
<proteinExistence type="predicted"/>
<sequence length="387" mass="41902">MKNIVKNIMTATLASTMSAAAVTAFADDYEPGFTVTPGVGYYFFDSDSNIDDDTLFSLALGYQFDNPWAVELVYLNADSESDNSLIGDIDVEQYRLDGLYHFSRSGKWQPYLAGGIGDIDYEATRFSVDDNDTIFNFGGGAKYQLSKVASLRPDLRLIHGIEESTFDVAFTLGLSFLLGATESSAPVKKSKPVEPAVVAGPADADNDGVIDSRDQCPNTPNGVRVDSNGCPLDSDKDGVADYKDSCPDSALNAKVDSRGCYIELTEDKEVQLNVRFANNSAEVPQSAYPEIESVAKFMREYAGTSVVIEGHTDDRGAAAYNQQLSERRAKAVADVLIQEFRVSGNSVSSVGYGEEKPVVSNDTAENRATNRRVVAVVKATVKTRAEK</sequence>
<evidence type="ECO:0000256" key="9">
    <source>
        <dbReference type="ARBA" id="ARBA00023237"/>
    </source>
</evidence>
<keyword evidence="7" id="KW-0626">Porin</keyword>
<keyword evidence="4" id="KW-0812">Transmembrane</keyword>
<feature type="domain" description="OmpA-like" evidence="12">
    <location>
        <begin position="263"/>
        <end position="381"/>
    </location>
</feature>
<evidence type="ECO:0000313" key="14">
    <source>
        <dbReference type="Proteomes" id="UP001465153"/>
    </source>
</evidence>
<dbReference type="InterPro" id="IPR003367">
    <property type="entry name" value="Thrombospondin_3-like_rpt"/>
</dbReference>
<dbReference type="PROSITE" id="PS51123">
    <property type="entry name" value="OMPA_2"/>
    <property type="match status" value="1"/>
</dbReference>
<evidence type="ECO:0000259" key="12">
    <source>
        <dbReference type="PROSITE" id="PS51123"/>
    </source>
</evidence>
<evidence type="ECO:0000256" key="10">
    <source>
        <dbReference type="PROSITE-ProRule" id="PRU00473"/>
    </source>
</evidence>
<dbReference type="Proteomes" id="UP001465153">
    <property type="component" value="Unassembled WGS sequence"/>
</dbReference>
<gene>
    <name evidence="13" type="ORF">NBRC116591_01930</name>
</gene>
<dbReference type="SUPFAM" id="SSF103088">
    <property type="entry name" value="OmpA-like"/>
    <property type="match status" value="1"/>
</dbReference>
<dbReference type="InterPro" id="IPR006665">
    <property type="entry name" value="OmpA-like"/>
</dbReference>
<keyword evidence="9" id="KW-0998">Cell outer membrane</keyword>
<dbReference type="Gene3D" id="3.30.1330.60">
    <property type="entry name" value="OmpA-like domain"/>
    <property type="match status" value="1"/>
</dbReference>
<evidence type="ECO:0000256" key="7">
    <source>
        <dbReference type="ARBA" id="ARBA00023114"/>
    </source>
</evidence>
<dbReference type="Gene3D" id="2.40.160.20">
    <property type="match status" value="1"/>
</dbReference>
<keyword evidence="5 11" id="KW-0732">Signal</keyword>
<comment type="subcellular location">
    <subcellularLocation>
        <location evidence="1">Cell outer membrane</location>
        <topology evidence="1">Multi-pass membrane protein</topology>
    </subcellularLocation>
</comment>
<evidence type="ECO:0000256" key="4">
    <source>
        <dbReference type="ARBA" id="ARBA00022692"/>
    </source>
</evidence>
<dbReference type="InterPro" id="IPR011250">
    <property type="entry name" value="OMP/PagP_B-barrel"/>
</dbReference>